<dbReference type="EMBL" id="CADCVM010000118">
    <property type="protein sequence ID" value="CAA9477793.1"/>
    <property type="molecule type" value="Genomic_DNA"/>
</dbReference>
<name>A0A6J4RNA8_9ACTN</name>
<dbReference type="InterPro" id="IPR021120">
    <property type="entry name" value="KduI/IolB_isomerase"/>
</dbReference>
<dbReference type="AlphaFoldDB" id="A0A6J4RNA8"/>
<reference evidence="1" key="1">
    <citation type="submission" date="2020-02" db="EMBL/GenBank/DDBJ databases">
        <authorList>
            <person name="Meier V. D."/>
        </authorList>
    </citation>
    <scope>NUCLEOTIDE SEQUENCE</scope>
    <source>
        <strain evidence="1">AVDCRST_MAG05</strain>
    </source>
</reference>
<keyword evidence="1" id="KW-0413">Isomerase</keyword>
<organism evidence="1">
    <name type="scientific">uncultured Rubrobacteraceae bacterium</name>
    <dbReference type="NCBI Taxonomy" id="349277"/>
    <lineage>
        <taxon>Bacteria</taxon>
        <taxon>Bacillati</taxon>
        <taxon>Actinomycetota</taxon>
        <taxon>Rubrobacteria</taxon>
        <taxon>Rubrobacterales</taxon>
        <taxon>Rubrobacteraceae</taxon>
        <taxon>environmental samples</taxon>
    </lineage>
</organism>
<dbReference type="EC" id="5.3.1.-" evidence="1"/>
<dbReference type="InterPro" id="IPR014710">
    <property type="entry name" value="RmlC-like_jellyroll"/>
</dbReference>
<dbReference type="Pfam" id="PF04962">
    <property type="entry name" value="KduI"/>
    <property type="match status" value="1"/>
</dbReference>
<accession>A0A6J4RNA8</accession>
<dbReference type="GO" id="GO:0016861">
    <property type="term" value="F:intramolecular oxidoreductase activity, interconverting aldoses and ketoses"/>
    <property type="evidence" value="ECO:0007669"/>
    <property type="project" value="InterPro"/>
</dbReference>
<gene>
    <name evidence="1" type="ORF">AVDCRST_MAG05-1072</name>
</gene>
<feature type="non-terminal residue" evidence="1">
    <location>
        <position position="52"/>
    </location>
</feature>
<evidence type="ECO:0000313" key="1">
    <source>
        <dbReference type="EMBL" id="CAA9477793.1"/>
    </source>
</evidence>
<dbReference type="Gene3D" id="2.60.120.10">
    <property type="entry name" value="Jelly Rolls"/>
    <property type="match status" value="1"/>
</dbReference>
<proteinExistence type="predicted"/>
<sequence>MGSVSDLIVKSKHVPDAEGSVVKVTPGSAGWEYVGFEVLRLEAGKSVGRATG</sequence>
<protein>
    <submittedName>
        <fullName evidence="1">5-deoxy-glucuronate isomerase</fullName>
        <ecNumber evidence="1">5.3.1.-</ecNumber>
    </submittedName>
</protein>